<comment type="caution">
    <text evidence="2">The sequence shown here is derived from an EMBL/GenBank/DDBJ whole genome shotgun (WGS) entry which is preliminary data.</text>
</comment>
<evidence type="ECO:0000313" key="2">
    <source>
        <dbReference type="EMBL" id="KAH7969987.1"/>
    </source>
</evidence>
<dbReference type="EMBL" id="JABSTV010001248">
    <property type="protein sequence ID" value="KAH7969987.1"/>
    <property type="molecule type" value="Genomic_DNA"/>
</dbReference>
<name>A0A9D4QB33_RHISA</name>
<feature type="region of interest" description="Disordered" evidence="1">
    <location>
        <begin position="1"/>
        <end position="41"/>
    </location>
</feature>
<reference evidence="2" key="2">
    <citation type="submission" date="2021-09" db="EMBL/GenBank/DDBJ databases">
        <authorList>
            <person name="Jia N."/>
            <person name="Wang J."/>
            <person name="Shi W."/>
            <person name="Du L."/>
            <person name="Sun Y."/>
            <person name="Zhan W."/>
            <person name="Jiang J."/>
            <person name="Wang Q."/>
            <person name="Zhang B."/>
            <person name="Ji P."/>
            <person name="Sakyi L.B."/>
            <person name="Cui X."/>
            <person name="Yuan T."/>
            <person name="Jiang B."/>
            <person name="Yang W."/>
            <person name="Lam T.T.-Y."/>
            <person name="Chang Q."/>
            <person name="Ding S."/>
            <person name="Wang X."/>
            <person name="Zhu J."/>
            <person name="Ruan X."/>
            <person name="Zhao L."/>
            <person name="Wei J."/>
            <person name="Que T."/>
            <person name="Du C."/>
            <person name="Cheng J."/>
            <person name="Dai P."/>
            <person name="Han X."/>
            <person name="Huang E."/>
            <person name="Gao Y."/>
            <person name="Liu J."/>
            <person name="Shao H."/>
            <person name="Ye R."/>
            <person name="Li L."/>
            <person name="Wei W."/>
            <person name="Wang X."/>
            <person name="Wang C."/>
            <person name="Huo Q."/>
            <person name="Li W."/>
            <person name="Guo W."/>
            <person name="Chen H."/>
            <person name="Chen S."/>
            <person name="Zhou L."/>
            <person name="Zhou L."/>
            <person name="Ni X."/>
            <person name="Tian J."/>
            <person name="Zhou Y."/>
            <person name="Sheng Y."/>
            <person name="Liu T."/>
            <person name="Pan Y."/>
            <person name="Xia L."/>
            <person name="Li J."/>
            <person name="Zhao F."/>
            <person name="Cao W."/>
        </authorList>
    </citation>
    <scope>NUCLEOTIDE SEQUENCE</scope>
    <source>
        <strain evidence="2">Rsan-2018</strain>
        <tissue evidence="2">Larvae</tissue>
    </source>
</reference>
<evidence type="ECO:0000313" key="3">
    <source>
        <dbReference type="Proteomes" id="UP000821837"/>
    </source>
</evidence>
<keyword evidence="3" id="KW-1185">Reference proteome</keyword>
<sequence>MPVRGRTMPTYGETSAGQEDQGAGSRPGGRKCQLADDGSRKARFDQVRHVANLTAAGDVHTQPRHDMPPVHPGGGKHRAHRATLPSIETTGLRHFICGHYATGTTAEIAGNGAGFPGVTRATTVGNGGGNEASIRTLVVCELSAG</sequence>
<organism evidence="2 3">
    <name type="scientific">Rhipicephalus sanguineus</name>
    <name type="common">Brown dog tick</name>
    <name type="synonym">Ixodes sanguineus</name>
    <dbReference type="NCBI Taxonomy" id="34632"/>
    <lineage>
        <taxon>Eukaryota</taxon>
        <taxon>Metazoa</taxon>
        <taxon>Ecdysozoa</taxon>
        <taxon>Arthropoda</taxon>
        <taxon>Chelicerata</taxon>
        <taxon>Arachnida</taxon>
        <taxon>Acari</taxon>
        <taxon>Parasitiformes</taxon>
        <taxon>Ixodida</taxon>
        <taxon>Ixodoidea</taxon>
        <taxon>Ixodidae</taxon>
        <taxon>Rhipicephalinae</taxon>
        <taxon>Rhipicephalus</taxon>
        <taxon>Rhipicephalus</taxon>
    </lineage>
</organism>
<gene>
    <name evidence="2" type="ORF">HPB52_023650</name>
</gene>
<reference evidence="2" key="1">
    <citation type="journal article" date="2020" name="Cell">
        <title>Large-Scale Comparative Analyses of Tick Genomes Elucidate Their Genetic Diversity and Vector Capacities.</title>
        <authorList>
            <consortium name="Tick Genome and Microbiome Consortium (TIGMIC)"/>
            <person name="Jia N."/>
            <person name="Wang J."/>
            <person name="Shi W."/>
            <person name="Du L."/>
            <person name="Sun Y."/>
            <person name="Zhan W."/>
            <person name="Jiang J.F."/>
            <person name="Wang Q."/>
            <person name="Zhang B."/>
            <person name="Ji P."/>
            <person name="Bell-Sakyi L."/>
            <person name="Cui X.M."/>
            <person name="Yuan T.T."/>
            <person name="Jiang B.G."/>
            <person name="Yang W.F."/>
            <person name="Lam T.T."/>
            <person name="Chang Q.C."/>
            <person name="Ding S.J."/>
            <person name="Wang X.J."/>
            <person name="Zhu J.G."/>
            <person name="Ruan X.D."/>
            <person name="Zhao L."/>
            <person name="Wei J.T."/>
            <person name="Ye R.Z."/>
            <person name="Que T.C."/>
            <person name="Du C.H."/>
            <person name="Zhou Y.H."/>
            <person name="Cheng J.X."/>
            <person name="Dai P.F."/>
            <person name="Guo W.B."/>
            <person name="Han X.H."/>
            <person name="Huang E.J."/>
            <person name="Li L.F."/>
            <person name="Wei W."/>
            <person name="Gao Y.C."/>
            <person name="Liu J.Z."/>
            <person name="Shao H.Z."/>
            <person name="Wang X."/>
            <person name="Wang C.C."/>
            <person name="Yang T.C."/>
            <person name="Huo Q.B."/>
            <person name="Li W."/>
            <person name="Chen H.Y."/>
            <person name="Chen S.E."/>
            <person name="Zhou L.G."/>
            <person name="Ni X.B."/>
            <person name="Tian J.H."/>
            <person name="Sheng Y."/>
            <person name="Liu T."/>
            <person name="Pan Y.S."/>
            <person name="Xia L.Y."/>
            <person name="Li J."/>
            <person name="Zhao F."/>
            <person name="Cao W.C."/>
        </authorList>
    </citation>
    <scope>NUCLEOTIDE SEQUENCE</scope>
    <source>
        <strain evidence="2">Rsan-2018</strain>
    </source>
</reference>
<dbReference type="Proteomes" id="UP000821837">
    <property type="component" value="Unassembled WGS sequence"/>
</dbReference>
<dbReference type="AlphaFoldDB" id="A0A9D4QB33"/>
<protein>
    <submittedName>
        <fullName evidence="2">Uncharacterized protein</fullName>
    </submittedName>
</protein>
<proteinExistence type="predicted"/>
<evidence type="ECO:0000256" key="1">
    <source>
        <dbReference type="SAM" id="MobiDB-lite"/>
    </source>
</evidence>
<feature type="region of interest" description="Disordered" evidence="1">
    <location>
        <begin position="55"/>
        <end position="79"/>
    </location>
</feature>
<accession>A0A9D4QB33</accession>